<feature type="domain" description="DNA endonuclease activator Ctp1 C-terminal" evidence="5">
    <location>
        <begin position="591"/>
        <end position="715"/>
    </location>
</feature>
<evidence type="ECO:0000313" key="6">
    <source>
        <dbReference type="EMBL" id="KAF2228872.1"/>
    </source>
</evidence>
<dbReference type="OrthoDB" id="5801062at2759"/>
<accession>A0A6A6GSW9</accession>
<feature type="compositionally biased region" description="Basic and acidic residues" evidence="4">
    <location>
        <begin position="717"/>
        <end position="752"/>
    </location>
</feature>
<evidence type="ECO:0000256" key="3">
    <source>
        <dbReference type="ARBA" id="ARBA00023242"/>
    </source>
</evidence>
<feature type="region of interest" description="Disordered" evidence="4">
    <location>
        <begin position="19"/>
        <end position="38"/>
    </location>
</feature>
<keyword evidence="3" id="KW-0539">Nucleus</keyword>
<feature type="compositionally biased region" description="Polar residues" evidence="4">
    <location>
        <begin position="532"/>
        <end position="545"/>
    </location>
</feature>
<evidence type="ECO:0000256" key="1">
    <source>
        <dbReference type="ARBA" id="ARBA00004123"/>
    </source>
</evidence>
<feature type="region of interest" description="Disordered" evidence="4">
    <location>
        <begin position="694"/>
        <end position="752"/>
    </location>
</feature>
<keyword evidence="2" id="KW-0227">DNA damage</keyword>
<evidence type="ECO:0000313" key="7">
    <source>
        <dbReference type="Proteomes" id="UP000800092"/>
    </source>
</evidence>
<sequence length="752" mass="84231">MESVRLKKEVQRLRLQLAAHHEQAYSQSGPPPSSGMSTEAFNALDAILEHHTPEAGTEADESTENFLSPVKKVSRVSRSVEIERDLYKSAYQQIKEKYVKQIHSWKKWQNYYNAIGGQSLNGRSTKHPEVEHTEPVATEDAAMNSSLHCHHIPMHDDCLRAPARLEQKPRQPFGKRAAPSTTQGTEETGSDLHIIESRTSVGLVEDDMPVVVSERPLKRKRRNAAKESNKKAVIFRGLGNSQNKPVHIKEEYSDSDYLSKITHQVQRTETLDLDGLGSKIITPRKHQRFQALLERTQRESFRQRALQELRQERSTSLPVDVPVRSSQLFEIHNTTEMDLSADHNNAVDSVLGTRGIDDPQATNDVVGASSRLTRINRVSGVLDPLSPNVSITALRPRASLVRKGSSNFQEAGTSAVSLVIEDGEDTSVIKQNRRGSCRLAAAKLRTMQRSSSDAIDEKHGRLQALLNTSSSTRYPLSDRTTFHTDRQSTIQGGMSRYPQTGDDRSDLEQEIHEIKQENDVGTSLLREGGNGRRQTSAANKRQAQNDVYERLAPPPPPPPPGGTPLRLLPTLALKLSDFKPNPRTNHELDFAYKETVRSRLGRRCLPGCTDPTCCGATFLRLAENDVLPPREPARGLWESSPSPDSAEADMDTRLLAAYLGISAEAVGCLSAETRQKALVRARAERFANEVGRHRQQWARARSPPGFWNADFPGTQTQERERQEAEGREREKIEERAREARREGGKWIFRDEA</sequence>
<dbReference type="AlphaFoldDB" id="A0A6A6GSW9"/>
<feature type="region of interest" description="Disordered" evidence="4">
    <location>
        <begin position="167"/>
        <end position="194"/>
    </location>
</feature>
<comment type="subcellular location">
    <subcellularLocation>
        <location evidence="1">Nucleus</location>
    </subcellularLocation>
</comment>
<feature type="compositionally biased region" description="Basic and acidic residues" evidence="4">
    <location>
        <begin position="501"/>
        <end position="518"/>
    </location>
</feature>
<dbReference type="EMBL" id="ML991886">
    <property type="protein sequence ID" value="KAF2228872.1"/>
    <property type="molecule type" value="Genomic_DNA"/>
</dbReference>
<dbReference type="Proteomes" id="UP000800092">
    <property type="component" value="Unassembled WGS sequence"/>
</dbReference>
<dbReference type="Pfam" id="PF08573">
    <property type="entry name" value="SAE2"/>
    <property type="match status" value="1"/>
</dbReference>
<proteinExistence type="predicted"/>
<protein>
    <submittedName>
        <fullName evidence="6">SAE2-domain-containing protein</fullName>
    </submittedName>
</protein>
<keyword evidence="7" id="KW-1185">Reference proteome</keyword>
<dbReference type="GO" id="GO:0006281">
    <property type="term" value="P:DNA repair"/>
    <property type="evidence" value="ECO:0007669"/>
    <property type="project" value="InterPro"/>
</dbReference>
<evidence type="ECO:0000256" key="4">
    <source>
        <dbReference type="SAM" id="MobiDB-lite"/>
    </source>
</evidence>
<dbReference type="GO" id="GO:0005634">
    <property type="term" value="C:nucleus"/>
    <property type="evidence" value="ECO:0007669"/>
    <property type="project" value="UniProtKB-SubCell"/>
</dbReference>
<reference evidence="6" key="1">
    <citation type="journal article" date="2020" name="Stud. Mycol.">
        <title>101 Dothideomycetes genomes: a test case for predicting lifestyles and emergence of pathogens.</title>
        <authorList>
            <person name="Haridas S."/>
            <person name="Albert R."/>
            <person name="Binder M."/>
            <person name="Bloem J."/>
            <person name="Labutti K."/>
            <person name="Salamov A."/>
            <person name="Andreopoulos B."/>
            <person name="Baker S."/>
            <person name="Barry K."/>
            <person name="Bills G."/>
            <person name="Bluhm B."/>
            <person name="Cannon C."/>
            <person name="Castanera R."/>
            <person name="Culley D."/>
            <person name="Daum C."/>
            <person name="Ezra D."/>
            <person name="Gonzalez J."/>
            <person name="Henrissat B."/>
            <person name="Kuo A."/>
            <person name="Liang C."/>
            <person name="Lipzen A."/>
            <person name="Lutzoni F."/>
            <person name="Magnuson J."/>
            <person name="Mondo S."/>
            <person name="Nolan M."/>
            <person name="Ohm R."/>
            <person name="Pangilinan J."/>
            <person name="Park H.-J."/>
            <person name="Ramirez L."/>
            <person name="Alfaro M."/>
            <person name="Sun H."/>
            <person name="Tritt A."/>
            <person name="Yoshinaga Y."/>
            <person name="Zwiers L.-H."/>
            <person name="Turgeon B."/>
            <person name="Goodwin S."/>
            <person name="Spatafora J."/>
            <person name="Crous P."/>
            <person name="Grigoriev I."/>
        </authorList>
    </citation>
    <scope>NUCLEOTIDE SEQUENCE</scope>
    <source>
        <strain evidence="6">Tuck. ex Michener</strain>
    </source>
</reference>
<organism evidence="6 7">
    <name type="scientific">Viridothelium virens</name>
    <name type="common">Speckled blister lichen</name>
    <name type="synonym">Trypethelium virens</name>
    <dbReference type="NCBI Taxonomy" id="1048519"/>
    <lineage>
        <taxon>Eukaryota</taxon>
        <taxon>Fungi</taxon>
        <taxon>Dikarya</taxon>
        <taxon>Ascomycota</taxon>
        <taxon>Pezizomycotina</taxon>
        <taxon>Dothideomycetes</taxon>
        <taxon>Dothideomycetes incertae sedis</taxon>
        <taxon>Trypetheliales</taxon>
        <taxon>Trypetheliaceae</taxon>
        <taxon>Viridothelium</taxon>
    </lineage>
</organism>
<name>A0A6A6GSW9_VIRVR</name>
<feature type="region of interest" description="Disordered" evidence="4">
    <location>
        <begin position="467"/>
        <end position="566"/>
    </location>
</feature>
<evidence type="ECO:0000259" key="5">
    <source>
        <dbReference type="Pfam" id="PF08573"/>
    </source>
</evidence>
<feature type="compositionally biased region" description="Pro residues" evidence="4">
    <location>
        <begin position="552"/>
        <end position="562"/>
    </location>
</feature>
<evidence type="ECO:0000256" key="2">
    <source>
        <dbReference type="ARBA" id="ARBA00022763"/>
    </source>
</evidence>
<gene>
    <name evidence="6" type="ORF">EV356DRAFT_512131</name>
</gene>
<dbReference type="InterPro" id="IPR013882">
    <property type="entry name" value="Ctp1_C"/>
</dbReference>